<proteinExistence type="predicted"/>
<evidence type="ECO:0000313" key="1">
    <source>
        <dbReference type="EMBL" id="WIF96960.1"/>
    </source>
</evidence>
<accession>A0ABY8UTG4</accession>
<dbReference type="Proteomes" id="UP001236652">
    <property type="component" value="Chromosome"/>
</dbReference>
<name>A0ABY8UTG4_9BACI</name>
<dbReference type="EMBL" id="CP126446">
    <property type="protein sequence ID" value="WIF96960.1"/>
    <property type="molecule type" value="Genomic_DNA"/>
</dbReference>
<keyword evidence="2" id="KW-1185">Reference proteome</keyword>
<evidence type="ECO:0008006" key="3">
    <source>
        <dbReference type="Google" id="ProtNLM"/>
    </source>
</evidence>
<evidence type="ECO:0000313" key="2">
    <source>
        <dbReference type="Proteomes" id="UP001236652"/>
    </source>
</evidence>
<gene>
    <name evidence="1" type="ORF">QNI29_14580</name>
</gene>
<reference evidence="1 2" key="1">
    <citation type="submission" date="2023-05" db="EMBL/GenBank/DDBJ databases">
        <title>Comparative genomics reveals the evidence of polycyclic aromatic hydrocarbons degradation in moderately halophilic genus Pontibacillus.</title>
        <authorList>
            <person name="Yang H."/>
            <person name="Qian Z."/>
        </authorList>
    </citation>
    <scope>NUCLEOTIDE SEQUENCE [LARGE SCALE GENOMIC DNA]</scope>
    <source>
        <strain evidence="2">HN14</strain>
    </source>
</reference>
<protein>
    <recommendedName>
        <fullName evidence="3">LysM domain-containing protein</fullName>
    </recommendedName>
</protein>
<dbReference type="RefSeq" id="WP_231417221.1">
    <property type="nucleotide sequence ID" value="NZ_CP126446.1"/>
</dbReference>
<sequence>MFVELVLQAKREMSDMNPILKKMLFIITMILFFVSIGHDLTTGTFPKELISKAEDHQTIENETNTKPLTPTGGQERFRVIEHKVSAGDTVLSIMEKLNEDGPPVTIQQMLTDFEALNDGQDPNSIKMNKVYLFPYYHKNEKPL</sequence>
<organism evidence="1 2">
    <name type="scientific">Pontibacillus chungwhensis</name>
    <dbReference type="NCBI Taxonomy" id="265426"/>
    <lineage>
        <taxon>Bacteria</taxon>
        <taxon>Bacillati</taxon>
        <taxon>Bacillota</taxon>
        <taxon>Bacilli</taxon>
        <taxon>Bacillales</taxon>
        <taxon>Bacillaceae</taxon>
        <taxon>Pontibacillus</taxon>
    </lineage>
</organism>